<accession>A0ACB6YZY5</accession>
<reference evidence="1" key="1">
    <citation type="submission" date="2019-10" db="EMBL/GenBank/DDBJ databases">
        <authorList>
            <consortium name="DOE Joint Genome Institute"/>
            <person name="Kuo A."/>
            <person name="Miyauchi S."/>
            <person name="Kiss E."/>
            <person name="Drula E."/>
            <person name="Kohler A."/>
            <person name="Sanchez-Garcia M."/>
            <person name="Andreopoulos B."/>
            <person name="Barry K.W."/>
            <person name="Bonito G."/>
            <person name="Buee M."/>
            <person name="Carver A."/>
            <person name="Chen C."/>
            <person name="Cichocki N."/>
            <person name="Clum A."/>
            <person name="Culley D."/>
            <person name="Crous P.W."/>
            <person name="Fauchery L."/>
            <person name="Girlanda M."/>
            <person name="Hayes R."/>
            <person name="Keri Z."/>
            <person name="Labutti K."/>
            <person name="Lipzen A."/>
            <person name="Lombard V."/>
            <person name="Magnuson J."/>
            <person name="Maillard F."/>
            <person name="Morin E."/>
            <person name="Murat C."/>
            <person name="Nolan M."/>
            <person name="Ohm R."/>
            <person name="Pangilinan J."/>
            <person name="Pereira M."/>
            <person name="Perotto S."/>
            <person name="Peter M."/>
            <person name="Riley R."/>
            <person name="Sitrit Y."/>
            <person name="Stielow B."/>
            <person name="Szollosi G."/>
            <person name="Zifcakova L."/>
            <person name="Stursova M."/>
            <person name="Spatafora J.W."/>
            <person name="Tedersoo L."/>
            <person name="Vaario L.-M."/>
            <person name="Yamada A."/>
            <person name="Yan M."/>
            <person name="Wang P."/>
            <person name="Xu J."/>
            <person name="Bruns T."/>
            <person name="Baldrian P."/>
            <person name="Vilgalys R."/>
            <person name="Henrissat B."/>
            <person name="Grigoriev I.V."/>
            <person name="Hibbett D."/>
            <person name="Nagy L.G."/>
            <person name="Martin F.M."/>
        </authorList>
    </citation>
    <scope>NUCLEOTIDE SEQUENCE</scope>
    <source>
        <strain evidence="1">P2</strain>
    </source>
</reference>
<keyword evidence="2" id="KW-1185">Reference proteome</keyword>
<proteinExistence type="predicted"/>
<evidence type="ECO:0000313" key="2">
    <source>
        <dbReference type="Proteomes" id="UP000886501"/>
    </source>
</evidence>
<sequence length="122" mass="12817">MGVCGDSWTGEPTGGVFEEEVAVDFVDFLKNFDADLFGGGGCGGEDGEPLVVVEEKKRGRVVETEGDCGGESGSEGESATVVEGIAVGSWRILDVDNIEGKEGEEDEQVGRGQKKNGEMIKK</sequence>
<dbReference type="Proteomes" id="UP000886501">
    <property type="component" value="Unassembled WGS sequence"/>
</dbReference>
<organism evidence="1 2">
    <name type="scientific">Thelephora ganbajun</name>
    <name type="common">Ganba fungus</name>
    <dbReference type="NCBI Taxonomy" id="370292"/>
    <lineage>
        <taxon>Eukaryota</taxon>
        <taxon>Fungi</taxon>
        <taxon>Dikarya</taxon>
        <taxon>Basidiomycota</taxon>
        <taxon>Agaricomycotina</taxon>
        <taxon>Agaricomycetes</taxon>
        <taxon>Thelephorales</taxon>
        <taxon>Thelephoraceae</taxon>
        <taxon>Thelephora</taxon>
    </lineage>
</organism>
<name>A0ACB6YZY5_THEGA</name>
<reference evidence="1" key="2">
    <citation type="journal article" date="2020" name="Nat. Commun.">
        <title>Large-scale genome sequencing of mycorrhizal fungi provides insights into the early evolution of symbiotic traits.</title>
        <authorList>
            <person name="Miyauchi S."/>
            <person name="Kiss E."/>
            <person name="Kuo A."/>
            <person name="Drula E."/>
            <person name="Kohler A."/>
            <person name="Sanchez-Garcia M."/>
            <person name="Morin E."/>
            <person name="Andreopoulos B."/>
            <person name="Barry K.W."/>
            <person name="Bonito G."/>
            <person name="Buee M."/>
            <person name="Carver A."/>
            <person name="Chen C."/>
            <person name="Cichocki N."/>
            <person name="Clum A."/>
            <person name="Culley D."/>
            <person name="Crous P.W."/>
            <person name="Fauchery L."/>
            <person name="Girlanda M."/>
            <person name="Hayes R.D."/>
            <person name="Keri Z."/>
            <person name="LaButti K."/>
            <person name="Lipzen A."/>
            <person name="Lombard V."/>
            <person name="Magnuson J."/>
            <person name="Maillard F."/>
            <person name="Murat C."/>
            <person name="Nolan M."/>
            <person name="Ohm R.A."/>
            <person name="Pangilinan J."/>
            <person name="Pereira M.F."/>
            <person name="Perotto S."/>
            <person name="Peter M."/>
            <person name="Pfister S."/>
            <person name="Riley R."/>
            <person name="Sitrit Y."/>
            <person name="Stielow J.B."/>
            <person name="Szollosi G."/>
            <person name="Zifcakova L."/>
            <person name="Stursova M."/>
            <person name="Spatafora J.W."/>
            <person name="Tedersoo L."/>
            <person name="Vaario L.M."/>
            <person name="Yamada A."/>
            <person name="Yan M."/>
            <person name="Wang P."/>
            <person name="Xu J."/>
            <person name="Bruns T."/>
            <person name="Baldrian P."/>
            <person name="Vilgalys R."/>
            <person name="Dunand C."/>
            <person name="Henrissat B."/>
            <person name="Grigoriev I.V."/>
            <person name="Hibbett D."/>
            <person name="Nagy L.G."/>
            <person name="Martin F.M."/>
        </authorList>
    </citation>
    <scope>NUCLEOTIDE SEQUENCE</scope>
    <source>
        <strain evidence="1">P2</strain>
    </source>
</reference>
<evidence type="ECO:0000313" key="1">
    <source>
        <dbReference type="EMBL" id="KAF9642768.1"/>
    </source>
</evidence>
<gene>
    <name evidence="1" type="ORF">BDM02DRAFT_3132868</name>
</gene>
<protein>
    <submittedName>
        <fullName evidence="1">Uncharacterized protein</fullName>
    </submittedName>
</protein>
<comment type="caution">
    <text evidence="1">The sequence shown here is derived from an EMBL/GenBank/DDBJ whole genome shotgun (WGS) entry which is preliminary data.</text>
</comment>
<dbReference type="EMBL" id="MU118361">
    <property type="protein sequence ID" value="KAF9642768.1"/>
    <property type="molecule type" value="Genomic_DNA"/>
</dbReference>